<gene>
    <name evidence="6" type="ORF">KDI_40410</name>
</gene>
<dbReference type="Pfam" id="PF00440">
    <property type="entry name" value="TetR_N"/>
    <property type="match status" value="1"/>
</dbReference>
<dbReference type="GO" id="GO:0045892">
    <property type="term" value="P:negative regulation of DNA-templated transcription"/>
    <property type="evidence" value="ECO:0007669"/>
    <property type="project" value="UniProtKB-ARBA"/>
</dbReference>
<dbReference type="InterPro" id="IPR050109">
    <property type="entry name" value="HTH-type_TetR-like_transc_reg"/>
</dbReference>
<dbReference type="SUPFAM" id="SSF48498">
    <property type="entry name" value="Tetracyclin repressor-like, C-terminal domain"/>
    <property type="match status" value="1"/>
</dbReference>
<keyword evidence="7" id="KW-1185">Reference proteome</keyword>
<dbReference type="Proteomes" id="UP000322530">
    <property type="component" value="Unassembled WGS sequence"/>
</dbReference>
<organism evidence="6 7">
    <name type="scientific">Dictyobacter arantiisoli</name>
    <dbReference type="NCBI Taxonomy" id="2014874"/>
    <lineage>
        <taxon>Bacteria</taxon>
        <taxon>Bacillati</taxon>
        <taxon>Chloroflexota</taxon>
        <taxon>Ktedonobacteria</taxon>
        <taxon>Ktedonobacterales</taxon>
        <taxon>Dictyobacteraceae</taxon>
        <taxon>Dictyobacter</taxon>
    </lineage>
</organism>
<evidence type="ECO:0000259" key="5">
    <source>
        <dbReference type="PROSITE" id="PS50977"/>
    </source>
</evidence>
<dbReference type="PANTHER" id="PTHR30055:SF234">
    <property type="entry name" value="HTH-TYPE TRANSCRIPTIONAL REGULATOR BETI"/>
    <property type="match status" value="1"/>
</dbReference>
<dbReference type="PANTHER" id="PTHR30055">
    <property type="entry name" value="HTH-TYPE TRANSCRIPTIONAL REGULATOR RUTR"/>
    <property type="match status" value="1"/>
</dbReference>
<keyword evidence="1" id="KW-0805">Transcription regulation</keyword>
<evidence type="ECO:0000256" key="4">
    <source>
        <dbReference type="PROSITE-ProRule" id="PRU00335"/>
    </source>
</evidence>
<dbReference type="InterPro" id="IPR001647">
    <property type="entry name" value="HTH_TetR"/>
</dbReference>
<evidence type="ECO:0000313" key="7">
    <source>
        <dbReference type="Proteomes" id="UP000322530"/>
    </source>
</evidence>
<dbReference type="GO" id="GO:0003700">
    <property type="term" value="F:DNA-binding transcription factor activity"/>
    <property type="evidence" value="ECO:0007669"/>
    <property type="project" value="TreeGrafter"/>
</dbReference>
<dbReference type="RefSeq" id="WP_172632282.1">
    <property type="nucleotide sequence ID" value="NZ_BIXY01000071.1"/>
</dbReference>
<evidence type="ECO:0000256" key="3">
    <source>
        <dbReference type="ARBA" id="ARBA00023163"/>
    </source>
</evidence>
<dbReference type="Gene3D" id="1.10.10.60">
    <property type="entry name" value="Homeodomain-like"/>
    <property type="match status" value="1"/>
</dbReference>
<protein>
    <recommendedName>
        <fullName evidence="5">HTH tetR-type domain-containing protein</fullName>
    </recommendedName>
</protein>
<dbReference type="PROSITE" id="PS01081">
    <property type="entry name" value="HTH_TETR_1"/>
    <property type="match status" value="1"/>
</dbReference>
<comment type="caution">
    <text evidence="6">The sequence shown here is derived from an EMBL/GenBank/DDBJ whole genome shotgun (WGS) entry which is preliminary data.</text>
</comment>
<dbReference type="InterPro" id="IPR023772">
    <property type="entry name" value="DNA-bd_HTH_TetR-type_CS"/>
</dbReference>
<dbReference type="AlphaFoldDB" id="A0A5A5TGJ4"/>
<dbReference type="InterPro" id="IPR036271">
    <property type="entry name" value="Tet_transcr_reg_TetR-rel_C_sf"/>
</dbReference>
<name>A0A5A5TGJ4_9CHLR</name>
<dbReference type="PRINTS" id="PR00455">
    <property type="entry name" value="HTHTETR"/>
</dbReference>
<evidence type="ECO:0000313" key="6">
    <source>
        <dbReference type="EMBL" id="GCF10477.1"/>
    </source>
</evidence>
<keyword evidence="3" id="KW-0804">Transcription</keyword>
<dbReference type="InterPro" id="IPR009057">
    <property type="entry name" value="Homeodomain-like_sf"/>
</dbReference>
<evidence type="ECO:0000256" key="2">
    <source>
        <dbReference type="ARBA" id="ARBA00023125"/>
    </source>
</evidence>
<sequence length="218" mass="25014">MHTKHISTLSLKEKQRRERVELIIQAAEEILFEKGYYDTSMDDIANHVGISKATIYTHFPGKEELVLAIFTRDMQKFLDEIETVQEATAQATLERMMEFIYTGILGKRAHLMAFMYNGFDLKRILMQQGGCMHELWNGIVMRVTELFEVGKQAGEFNAAIPTSVMVYSFLCMISPQAYENAFLNSELSQTELISYLQKIYFNGITHPSLDSTMHTKMG</sequence>
<dbReference type="PROSITE" id="PS50977">
    <property type="entry name" value="HTH_TETR_2"/>
    <property type="match status" value="1"/>
</dbReference>
<feature type="domain" description="HTH tetR-type" evidence="5">
    <location>
        <begin position="17"/>
        <end position="77"/>
    </location>
</feature>
<dbReference type="SUPFAM" id="SSF46689">
    <property type="entry name" value="Homeodomain-like"/>
    <property type="match status" value="1"/>
</dbReference>
<evidence type="ECO:0000256" key="1">
    <source>
        <dbReference type="ARBA" id="ARBA00023015"/>
    </source>
</evidence>
<dbReference type="GO" id="GO:0000976">
    <property type="term" value="F:transcription cis-regulatory region binding"/>
    <property type="evidence" value="ECO:0007669"/>
    <property type="project" value="TreeGrafter"/>
</dbReference>
<keyword evidence="2 4" id="KW-0238">DNA-binding</keyword>
<dbReference type="EMBL" id="BIXY01000071">
    <property type="protein sequence ID" value="GCF10477.1"/>
    <property type="molecule type" value="Genomic_DNA"/>
</dbReference>
<feature type="DNA-binding region" description="H-T-H motif" evidence="4">
    <location>
        <begin position="40"/>
        <end position="59"/>
    </location>
</feature>
<proteinExistence type="predicted"/>
<reference evidence="6 7" key="1">
    <citation type="submission" date="2019-01" db="EMBL/GenBank/DDBJ databases">
        <title>Draft genome sequence of Dictyobacter sp. Uno17.</title>
        <authorList>
            <person name="Wang C.M."/>
            <person name="Zheng Y."/>
            <person name="Sakai Y."/>
            <person name="Abe K."/>
            <person name="Yokota A."/>
            <person name="Yabe S."/>
        </authorList>
    </citation>
    <scope>NUCLEOTIDE SEQUENCE [LARGE SCALE GENOMIC DNA]</scope>
    <source>
        <strain evidence="6 7">Uno17</strain>
    </source>
</reference>
<accession>A0A5A5TGJ4</accession>
<dbReference type="Gene3D" id="1.10.357.10">
    <property type="entry name" value="Tetracycline Repressor, domain 2"/>
    <property type="match status" value="1"/>
</dbReference>
<dbReference type="FunFam" id="1.10.10.60:FF:000141">
    <property type="entry name" value="TetR family transcriptional regulator"/>
    <property type="match status" value="1"/>
</dbReference>